<dbReference type="Gene3D" id="3.40.470.10">
    <property type="entry name" value="Uracil-DNA glycosylase-like domain"/>
    <property type="match status" value="1"/>
</dbReference>
<dbReference type="InterPro" id="IPR036895">
    <property type="entry name" value="Uracil-DNA_glycosylase-like_sf"/>
</dbReference>
<dbReference type="PANTHER" id="PTHR12159:SF9">
    <property type="entry name" value="G_T MISMATCH-SPECIFIC THYMINE DNA GLYCOSYLASE"/>
    <property type="match status" value="1"/>
</dbReference>
<dbReference type="GO" id="GO:0008263">
    <property type="term" value="F:pyrimidine-specific mismatch base pair DNA N-glycosylase activity"/>
    <property type="evidence" value="ECO:0007669"/>
    <property type="project" value="TreeGrafter"/>
</dbReference>
<evidence type="ECO:0000256" key="1">
    <source>
        <dbReference type="ARBA" id="ARBA00022763"/>
    </source>
</evidence>
<dbReference type="Proteomes" id="UP000253472">
    <property type="component" value="Unassembled WGS sequence"/>
</dbReference>
<comment type="caution">
    <text evidence="6">The sequence shown here is derived from an EMBL/GenBank/DDBJ whole genome shotgun (WGS) entry which is preliminary data.</text>
</comment>
<dbReference type="Pfam" id="PF03167">
    <property type="entry name" value="UDG"/>
    <property type="match status" value="1"/>
</dbReference>
<evidence type="ECO:0000256" key="4">
    <source>
        <dbReference type="SAM" id="MobiDB-lite"/>
    </source>
</evidence>
<dbReference type="AlphaFoldDB" id="A0A367YI82"/>
<sequence length="263" mass="29706">MTNDRLSKLRSFRYEGDTSSSSSSSKITKPPLRTKKNAPAKPHHHLPDLRQSLNAHLRVLFIGFNPGVESSVQQHHYAHHSNLFWKLFNQSGLLRKVVDVEGVDVGSDELLRKLLADGCSASNDFELIEYNVGFTDLVLRCTARADQLSNEEKLQNVPRLLKEFKESDAQNIVVIGKGIWEVIVKYLSKDLDVKVKLNKENFTWGLQSTEGSDENYNLVVDSIYKQLSKSTKLYVFPNTSGLVASMTFAEKLSLWTKLVDGIH</sequence>
<dbReference type="STRING" id="5486.A0A367YI82"/>
<name>A0A367YI82_9ASCO</name>
<keyword evidence="3" id="KW-0234">DNA repair</keyword>
<evidence type="ECO:0000256" key="3">
    <source>
        <dbReference type="ARBA" id="ARBA00023204"/>
    </source>
</evidence>
<evidence type="ECO:0000259" key="5">
    <source>
        <dbReference type="Pfam" id="PF03167"/>
    </source>
</evidence>
<accession>A0A367YI82</accession>
<proteinExistence type="predicted"/>
<protein>
    <submittedName>
        <fullName evidence="6">G/U mismatch-specific DNA glycosylase</fullName>
    </submittedName>
</protein>
<evidence type="ECO:0000313" key="7">
    <source>
        <dbReference type="Proteomes" id="UP000253472"/>
    </source>
</evidence>
<feature type="compositionally biased region" description="Basic residues" evidence="4">
    <location>
        <begin position="32"/>
        <end position="44"/>
    </location>
</feature>
<feature type="region of interest" description="Disordered" evidence="4">
    <location>
        <begin position="1"/>
        <end position="46"/>
    </location>
</feature>
<dbReference type="PANTHER" id="PTHR12159">
    <property type="entry name" value="G/T AND G/U MISMATCH-SPECIFIC DNA GLYCOSYLASE"/>
    <property type="match status" value="1"/>
</dbReference>
<keyword evidence="1" id="KW-0227">DNA damage</keyword>
<evidence type="ECO:0000313" key="6">
    <source>
        <dbReference type="EMBL" id="RCK64731.1"/>
    </source>
</evidence>
<keyword evidence="7" id="KW-1185">Reference proteome</keyword>
<gene>
    <name evidence="6" type="primary">mug</name>
    <name evidence="6" type="ORF">Cantr_00347</name>
</gene>
<dbReference type="GO" id="GO:0006285">
    <property type="term" value="P:base-excision repair, AP site formation"/>
    <property type="evidence" value="ECO:0007669"/>
    <property type="project" value="InterPro"/>
</dbReference>
<dbReference type="GO" id="GO:0004844">
    <property type="term" value="F:uracil DNA N-glycosylase activity"/>
    <property type="evidence" value="ECO:0007669"/>
    <property type="project" value="TreeGrafter"/>
</dbReference>
<feature type="domain" description="Uracil-DNA glycosylase-like" evidence="5">
    <location>
        <begin position="53"/>
        <end position="256"/>
    </location>
</feature>
<dbReference type="OrthoDB" id="565731at2759"/>
<dbReference type="EMBL" id="QLNQ01000022">
    <property type="protein sequence ID" value="RCK64731.1"/>
    <property type="molecule type" value="Genomic_DNA"/>
</dbReference>
<organism evidence="6 7">
    <name type="scientific">Candida viswanathii</name>
    <dbReference type="NCBI Taxonomy" id="5486"/>
    <lineage>
        <taxon>Eukaryota</taxon>
        <taxon>Fungi</taxon>
        <taxon>Dikarya</taxon>
        <taxon>Ascomycota</taxon>
        <taxon>Saccharomycotina</taxon>
        <taxon>Pichiomycetes</taxon>
        <taxon>Debaryomycetaceae</taxon>
        <taxon>Candida/Lodderomyces clade</taxon>
        <taxon>Candida</taxon>
    </lineage>
</organism>
<dbReference type="CDD" id="cd10028">
    <property type="entry name" value="UDG-F2_TDG_MUG"/>
    <property type="match status" value="1"/>
</dbReference>
<dbReference type="InterPro" id="IPR015637">
    <property type="entry name" value="MUG/TDG"/>
</dbReference>
<dbReference type="SUPFAM" id="SSF52141">
    <property type="entry name" value="Uracil-DNA glycosylase-like"/>
    <property type="match status" value="1"/>
</dbReference>
<dbReference type="InterPro" id="IPR005122">
    <property type="entry name" value="Uracil-DNA_glycosylase-like"/>
</dbReference>
<keyword evidence="2" id="KW-0378">Hydrolase</keyword>
<reference evidence="6 7" key="1">
    <citation type="submission" date="2018-06" db="EMBL/GenBank/DDBJ databases">
        <title>Whole genome sequencing of Candida tropicalis (genome annotated by CSBL at Korea University).</title>
        <authorList>
            <person name="Ahn J."/>
        </authorList>
    </citation>
    <scope>NUCLEOTIDE SEQUENCE [LARGE SCALE GENOMIC DNA]</scope>
    <source>
        <strain evidence="6 7">ATCC 20962</strain>
    </source>
</reference>
<evidence type="ECO:0000256" key="2">
    <source>
        <dbReference type="ARBA" id="ARBA00022801"/>
    </source>
</evidence>